<dbReference type="PANTHER" id="PTHR12993">
    <property type="entry name" value="N-ACETYLGLUCOSAMINYL-PHOSPHATIDYLINOSITOL DE-N-ACETYLASE-RELATED"/>
    <property type="match status" value="1"/>
</dbReference>
<gene>
    <name evidence="4" type="ORF">GBAR_LOCUS25875</name>
</gene>
<dbReference type="GO" id="GO:0000225">
    <property type="term" value="F:N-acetylglucosaminylphosphatidylinositol deacetylase activity"/>
    <property type="evidence" value="ECO:0007669"/>
    <property type="project" value="UniProtKB-EC"/>
</dbReference>
<dbReference type="InterPro" id="IPR003737">
    <property type="entry name" value="GlcNAc_PI_deacetylase-related"/>
</dbReference>
<sequence length="291" mass="31696">MDLLHAGTVGGFCIVSSDSDYTRLAIRIREEGMFVMGVGRSNTIKSFAHACNIFVHTEDLLAQSGHKANRNDLTPHGVPPVVSECEEMKSESKVAMPEHRLLACFAHPDDEAFPVGGALAAHTRRGVDVRLITTTLGEEGEIRQEGSATRETLGNIREVELSCAVRALRLNSNDVWGYRDSGMQGWEANDHPRAFIKASTDEVVERLVLEMRTFRPQVVLSFGPDGLYGHPDHIAISNHATTAFHLAADPAAFPQQLSGGLEPYQPLRLFYSVRPARGSAASGPRPCAARA</sequence>
<evidence type="ECO:0000256" key="1">
    <source>
        <dbReference type="ARBA" id="ARBA00006066"/>
    </source>
</evidence>
<dbReference type="Gene3D" id="3.40.50.1010">
    <property type="entry name" value="5'-nuclease"/>
    <property type="match status" value="1"/>
</dbReference>
<name>A0AA35XCV8_GEOBA</name>
<dbReference type="PANTHER" id="PTHR12993:SF11">
    <property type="entry name" value="N-ACETYLGLUCOSAMINYL-PHOSPHATIDYLINOSITOL DE-N-ACETYLASE"/>
    <property type="match status" value="1"/>
</dbReference>
<keyword evidence="5" id="KW-1185">Reference proteome</keyword>
<comment type="caution">
    <text evidence="4">The sequence shown here is derived from an EMBL/GenBank/DDBJ whole genome shotgun (WGS) entry which is preliminary data.</text>
</comment>
<dbReference type="EMBL" id="CASHTH010003592">
    <property type="protein sequence ID" value="CAI8046795.1"/>
    <property type="molecule type" value="Genomic_DNA"/>
</dbReference>
<dbReference type="Pfam" id="PF02585">
    <property type="entry name" value="PIG-L"/>
    <property type="match status" value="1"/>
</dbReference>
<organism evidence="4 5">
    <name type="scientific">Geodia barretti</name>
    <name type="common">Barrett's horny sponge</name>
    <dbReference type="NCBI Taxonomy" id="519541"/>
    <lineage>
        <taxon>Eukaryota</taxon>
        <taxon>Metazoa</taxon>
        <taxon>Porifera</taxon>
        <taxon>Demospongiae</taxon>
        <taxon>Heteroscleromorpha</taxon>
        <taxon>Tetractinellida</taxon>
        <taxon>Astrophorina</taxon>
        <taxon>Geodiidae</taxon>
        <taxon>Geodia</taxon>
    </lineage>
</organism>
<comment type="similarity">
    <text evidence="1">Belongs to the PIGL family.</text>
</comment>
<reference evidence="4" key="1">
    <citation type="submission" date="2023-03" db="EMBL/GenBank/DDBJ databases">
        <authorList>
            <person name="Steffen K."/>
            <person name="Cardenas P."/>
        </authorList>
    </citation>
    <scope>NUCLEOTIDE SEQUENCE</scope>
</reference>
<dbReference type="EC" id="3.5.1.89" evidence="2"/>
<protein>
    <recommendedName>
        <fullName evidence="2">N-acetylglucosaminylphosphatidylinositol deacetylase</fullName>
        <ecNumber evidence="2">3.5.1.89</ecNumber>
    </recommendedName>
</protein>
<evidence type="ECO:0000256" key="2">
    <source>
        <dbReference type="ARBA" id="ARBA00012176"/>
    </source>
</evidence>
<accession>A0AA35XCV8</accession>
<dbReference type="Proteomes" id="UP001174909">
    <property type="component" value="Unassembled WGS sequence"/>
</dbReference>
<dbReference type="GO" id="GO:0004540">
    <property type="term" value="F:RNA nuclease activity"/>
    <property type="evidence" value="ECO:0007669"/>
    <property type="project" value="InterPro"/>
</dbReference>
<proteinExistence type="inferred from homology"/>
<dbReference type="Gene3D" id="3.40.50.10320">
    <property type="entry name" value="LmbE-like"/>
    <property type="match status" value="1"/>
</dbReference>
<dbReference type="InterPro" id="IPR021139">
    <property type="entry name" value="NYN"/>
</dbReference>
<dbReference type="SUPFAM" id="SSF102588">
    <property type="entry name" value="LmbE-like"/>
    <property type="match status" value="1"/>
</dbReference>
<dbReference type="Pfam" id="PF01936">
    <property type="entry name" value="NYN"/>
    <property type="match status" value="1"/>
</dbReference>
<evidence type="ECO:0000259" key="3">
    <source>
        <dbReference type="Pfam" id="PF01936"/>
    </source>
</evidence>
<feature type="domain" description="NYN" evidence="3">
    <location>
        <begin position="1"/>
        <end position="56"/>
    </location>
</feature>
<dbReference type="AlphaFoldDB" id="A0AA35XCV8"/>
<evidence type="ECO:0000313" key="4">
    <source>
        <dbReference type="EMBL" id="CAI8046795.1"/>
    </source>
</evidence>
<dbReference type="InterPro" id="IPR024078">
    <property type="entry name" value="LmbE-like_dom_sf"/>
</dbReference>
<evidence type="ECO:0000313" key="5">
    <source>
        <dbReference type="Proteomes" id="UP001174909"/>
    </source>
</evidence>